<keyword evidence="1" id="KW-0808">Transferase</keyword>
<dbReference type="InterPro" id="IPR050447">
    <property type="entry name" value="Erg6_SMT_methyltransf"/>
</dbReference>
<dbReference type="RefSeq" id="WP_009545081.1">
    <property type="nucleotide sequence ID" value="NC_010546.1"/>
</dbReference>
<protein>
    <recommendedName>
        <fullName evidence="2">Methyltransferase type 11 domain-containing protein</fullName>
    </recommendedName>
</protein>
<dbReference type="eggNOG" id="COG2226">
    <property type="taxonomic scope" value="Bacteria"/>
</dbReference>
<evidence type="ECO:0000259" key="2">
    <source>
        <dbReference type="Pfam" id="PF08241"/>
    </source>
</evidence>
<dbReference type="AlphaFoldDB" id="B1X1T0"/>
<dbReference type="STRING" id="43989.cce_3762"/>
<dbReference type="Proteomes" id="UP000001203">
    <property type="component" value="Chromosome circular"/>
</dbReference>
<name>B1X1T0_CROS5</name>
<proteinExistence type="predicted"/>
<dbReference type="PANTHER" id="PTHR44068">
    <property type="entry name" value="ZGC:194242"/>
    <property type="match status" value="1"/>
</dbReference>
<keyword evidence="4" id="KW-1185">Reference proteome</keyword>
<evidence type="ECO:0000256" key="1">
    <source>
        <dbReference type="ARBA" id="ARBA00022679"/>
    </source>
</evidence>
<gene>
    <name evidence="3" type="ordered locus">cce_3762</name>
</gene>
<sequence length="275" mass="30547">MTSTGSYDIQKHNITPEAELQRLQTQATVIWKKEARTLQWFGIKDGMSVVELGSGPGFTTEQLCSLLPNSEITSVELDPFMVQQAQNYLKDKGGDRVNFVEGSITDTGLPDNSFDFAFARLIFQHIPEPVAAAQEIRRILKPGGKLVIVDTDADIFGLFDPPTPSFTKAIDKFSQASQALGGNFRIGRYLWRILQEAGFEHLDLEAVVAHSDELGIEPFAIHPLNVDLFVRLVKMGLMTEEELASLRQSKEDFLASPHPFVLVIWLMACGAKPVN</sequence>
<dbReference type="PANTHER" id="PTHR44068:SF11">
    <property type="entry name" value="GERANYL DIPHOSPHATE 2-C-METHYLTRANSFERASE"/>
    <property type="match status" value="1"/>
</dbReference>
<dbReference type="EMBL" id="CP000806">
    <property type="protein sequence ID" value="ACB53110.1"/>
    <property type="molecule type" value="Genomic_DNA"/>
</dbReference>
<dbReference type="CDD" id="cd02440">
    <property type="entry name" value="AdoMet_MTases"/>
    <property type="match status" value="1"/>
</dbReference>
<accession>B1X1T0</accession>
<dbReference type="SUPFAM" id="SSF53335">
    <property type="entry name" value="S-adenosyl-L-methionine-dependent methyltransferases"/>
    <property type="match status" value="1"/>
</dbReference>
<dbReference type="OrthoDB" id="9772751at2"/>
<evidence type="ECO:0000313" key="4">
    <source>
        <dbReference type="Proteomes" id="UP000001203"/>
    </source>
</evidence>
<evidence type="ECO:0000313" key="3">
    <source>
        <dbReference type="EMBL" id="ACB53110.1"/>
    </source>
</evidence>
<dbReference type="KEGG" id="cyt:cce_3762"/>
<dbReference type="Pfam" id="PF08241">
    <property type="entry name" value="Methyltransf_11"/>
    <property type="match status" value="1"/>
</dbReference>
<dbReference type="InterPro" id="IPR013216">
    <property type="entry name" value="Methyltransf_11"/>
</dbReference>
<reference evidence="3 4" key="1">
    <citation type="journal article" date="2008" name="Proc. Natl. Acad. Sci. U.S.A.">
        <title>The genome of Cyanothece 51142, a unicellular diazotrophic cyanobacterium important in the marine nitrogen cycle.</title>
        <authorList>
            <person name="Welsh E.A."/>
            <person name="Liberton M."/>
            <person name="Stoeckel J."/>
            <person name="Loh T."/>
            <person name="Elvitigala T."/>
            <person name="Wang C."/>
            <person name="Wollam A."/>
            <person name="Fulton R.S."/>
            <person name="Clifton S.W."/>
            <person name="Jacobs J.M."/>
            <person name="Aurora R."/>
            <person name="Ghosh B.K."/>
            <person name="Sherman L.A."/>
            <person name="Smith R.D."/>
            <person name="Wilson R.K."/>
            <person name="Pakrasi H.B."/>
        </authorList>
    </citation>
    <scope>NUCLEOTIDE SEQUENCE [LARGE SCALE GENOMIC DNA]</scope>
    <source>
        <strain evidence="4">ATCC 51142 / BH68</strain>
    </source>
</reference>
<organism evidence="3 4">
    <name type="scientific">Crocosphaera subtropica (strain ATCC 51142 / BH68)</name>
    <name type="common">Cyanothece sp. (strain ATCC 51142)</name>
    <dbReference type="NCBI Taxonomy" id="43989"/>
    <lineage>
        <taxon>Bacteria</taxon>
        <taxon>Bacillati</taxon>
        <taxon>Cyanobacteriota</taxon>
        <taxon>Cyanophyceae</taxon>
        <taxon>Oscillatoriophycideae</taxon>
        <taxon>Chroococcales</taxon>
        <taxon>Aphanothecaceae</taxon>
        <taxon>Crocosphaera</taxon>
        <taxon>Crocosphaera subtropica</taxon>
    </lineage>
</organism>
<feature type="domain" description="Methyltransferase type 11" evidence="2">
    <location>
        <begin position="51"/>
        <end position="148"/>
    </location>
</feature>
<dbReference type="Gene3D" id="3.40.50.150">
    <property type="entry name" value="Vaccinia Virus protein VP39"/>
    <property type="match status" value="1"/>
</dbReference>
<dbReference type="InterPro" id="IPR029063">
    <property type="entry name" value="SAM-dependent_MTases_sf"/>
</dbReference>
<dbReference type="HOGENOM" id="CLU_060747_0_0_3"/>